<dbReference type="GO" id="GO:0020037">
    <property type="term" value="F:heme binding"/>
    <property type="evidence" value="ECO:0007669"/>
    <property type="project" value="InterPro"/>
</dbReference>
<keyword evidence="8" id="KW-1185">Reference proteome</keyword>
<dbReference type="InterPro" id="IPR019020">
    <property type="entry name" value="Cyt-c552/DMSO_Rdtase_haem-bd"/>
</dbReference>
<protein>
    <submittedName>
        <fullName evidence="7">Ethylbenzene dehydrogenase-related protein</fullName>
    </submittedName>
</protein>
<name>A0AA96GDG5_9BACT</name>
<dbReference type="Gene3D" id="2.60.40.1190">
    <property type="match status" value="1"/>
</dbReference>
<dbReference type="RefSeq" id="WP_312643586.1">
    <property type="nucleotide sequence ID" value="NZ_CP116967.1"/>
</dbReference>
<accession>A0AA96GDG5</accession>
<gene>
    <name evidence="7" type="ORF">PP769_19680</name>
</gene>
<dbReference type="KEGG" id="nall:PP769_19680"/>
<keyword evidence="2" id="KW-0349">Heme</keyword>
<dbReference type="GO" id="GO:0046872">
    <property type="term" value="F:metal ion binding"/>
    <property type="evidence" value="ECO:0007669"/>
    <property type="project" value="UniProtKB-KW"/>
</dbReference>
<dbReference type="Pfam" id="PF09459">
    <property type="entry name" value="EB_dh"/>
    <property type="match status" value="1"/>
</dbReference>
<feature type="domain" description="Cytochrome c-552/DMSO reductase-like haem-binding" evidence="6">
    <location>
        <begin position="54"/>
        <end position="262"/>
    </location>
</feature>
<reference evidence="7 8" key="1">
    <citation type="submission" date="2023-01" db="EMBL/GenBank/DDBJ databases">
        <title>Cultivation and genomic characterization of new, ubiquitous marine nitrite-oxidizing bacteria from the Nitrospirales.</title>
        <authorList>
            <person name="Mueller A.J."/>
            <person name="Daebeler A."/>
            <person name="Herbold C.W."/>
            <person name="Kirkegaard R.H."/>
            <person name="Daims H."/>
        </authorList>
    </citation>
    <scope>NUCLEOTIDE SEQUENCE [LARGE SCALE GENOMIC DNA]</scope>
    <source>
        <strain evidence="7 8">VA</strain>
    </source>
</reference>
<evidence type="ECO:0000313" key="8">
    <source>
        <dbReference type="Proteomes" id="UP001302719"/>
    </source>
</evidence>
<keyword evidence="4" id="KW-0249">Electron transport</keyword>
<keyword evidence="3" id="KW-0479">Metal-binding</keyword>
<proteinExistence type="predicted"/>
<evidence type="ECO:0000256" key="1">
    <source>
        <dbReference type="ARBA" id="ARBA00022448"/>
    </source>
</evidence>
<evidence type="ECO:0000313" key="7">
    <source>
        <dbReference type="EMBL" id="WNM58165.1"/>
    </source>
</evidence>
<evidence type="ECO:0000259" key="6">
    <source>
        <dbReference type="SMART" id="SM00887"/>
    </source>
</evidence>
<evidence type="ECO:0000256" key="3">
    <source>
        <dbReference type="ARBA" id="ARBA00022723"/>
    </source>
</evidence>
<dbReference type="Proteomes" id="UP001302719">
    <property type="component" value="Chromosome"/>
</dbReference>
<evidence type="ECO:0000256" key="5">
    <source>
        <dbReference type="ARBA" id="ARBA00023004"/>
    </source>
</evidence>
<keyword evidence="5" id="KW-0408">Iron</keyword>
<dbReference type="EMBL" id="CP116967">
    <property type="protein sequence ID" value="WNM58165.1"/>
    <property type="molecule type" value="Genomic_DNA"/>
</dbReference>
<dbReference type="AlphaFoldDB" id="A0AA96GDG5"/>
<organism evidence="7 8">
    <name type="scientific">Candidatus Nitrospira allomarina</name>
    <dbReference type="NCBI Taxonomy" id="3020900"/>
    <lineage>
        <taxon>Bacteria</taxon>
        <taxon>Pseudomonadati</taxon>
        <taxon>Nitrospirota</taxon>
        <taxon>Nitrospiria</taxon>
        <taxon>Nitrospirales</taxon>
        <taxon>Nitrospiraceae</taxon>
        <taxon>Nitrospira</taxon>
    </lineage>
</organism>
<keyword evidence="1" id="KW-0813">Transport</keyword>
<sequence>MSTIHAKKRIILFVVFALVVLFGLTWYQVPLVSSQGMVVLAHFSKGEVPSHPSDSAWETVAPLPVPLSGQIITRPVWPEPSARALSIRSIHNGKDIAFLLEWQDATINESLTPGVFRDGVAVALPLGDAPAFFCMGQLDHYVNIWHWKADWQSDVDRRAERAKESKRGESGPRRFEVIPRRPSSVEDLVGGGFSTLTSKEQQGRIQGQAEWKNGLWRVVMKRPLTSMGDDLDNEAMLVPGRMQAIAFAVWNGENKERNGQKSVASWMQLLIDPVQTSSQDGAGGIESTQSSS</sequence>
<dbReference type="SMART" id="SM00887">
    <property type="entry name" value="EB_dh"/>
    <property type="match status" value="1"/>
</dbReference>
<evidence type="ECO:0000256" key="2">
    <source>
        <dbReference type="ARBA" id="ARBA00022617"/>
    </source>
</evidence>
<evidence type="ECO:0000256" key="4">
    <source>
        <dbReference type="ARBA" id="ARBA00022982"/>
    </source>
</evidence>